<accession>A0A0N0UW50</accession>
<comment type="caution">
    <text evidence="3">The sequence shown here is derived from an EMBL/GenBank/DDBJ whole genome shotgun (WGS) entry which is preliminary data.</text>
</comment>
<dbReference type="PANTHER" id="PTHR35568:SF1">
    <property type="entry name" value="TRANSCRIPTIONAL REGULATOR DAUR"/>
    <property type="match status" value="1"/>
</dbReference>
<dbReference type="PANTHER" id="PTHR35568">
    <property type="entry name" value="TRANSCRIPTIONAL REGULATOR DAUR"/>
    <property type="match status" value="1"/>
</dbReference>
<dbReference type="PATRIC" id="fig|33935.3.peg.4385"/>
<evidence type="ECO:0000259" key="1">
    <source>
        <dbReference type="Pfam" id="PF08348"/>
    </source>
</evidence>
<dbReference type="Pfam" id="PF08348">
    <property type="entry name" value="PAS_6"/>
    <property type="match status" value="1"/>
</dbReference>
<sequence>MNPTINPIFLPYLRMADAIYAIFDESCEVVVHDFSNMEKSLIYIKGNLTGRKLGAPITDYVLQQLKKDPTNLEDVLGTYSTTKDGVKIKSSIVYIKDYNGKVVGLFGINYNITQFAHMHQLLTNILTPFDIKSQINESYATSITEMFDQIIQTTLLELNLTLPISAKIDKVAFVQNLDKKGIFLVQGSTDKVADILNVTKQTIYNYLESE</sequence>
<evidence type="ECO:0000259" key="2">
    <source>
        <dbReference type="Pfam" id="PF13309"/>
    </source>
</evidence>
<dbReference type="InterPro" id="IPR039445">
    <property type="entry name" value="DauR-like_HTH"/>
</dbReference>
<feature type="domain" description="Transcriptional regulator DauR-like HTH" evidence="2">
    <location>
        <begin position="148"/>
        <end position="207"/>
    </location>
</feature>
<keyword evidence="4" id="KW-1185">Reference proteome</keyword>
<feature type="domain" description="YheO-like" evidence="1">
    <location>
        <begin position="12"/>
        <end position="120"/>
    </location>
</feature>
<evidence type="ECO:0000313" key="3">
    <source>
        <dbReference type="EMBL" id="KOY80277.1"/>
    </source>
</evidence>
<gene>
    <name evidence="3" type="ORF">ADM90_20730</name>
</gene>
<dbReference type="EMBL" id="LGCI01000011">
    <property type="protein sequence ID" value="KOY80277.1"/>
    <property type="molecule type" value="Genomic_DNA"/>
</dbReference>
<evidence type="ECO:0000313" key="4">
    <source>
        <dbReference type="Proteomes" id="UP000037977"/>
    </source>
</evidence>
<dbReference type="RefSeq" id="WP_053996779.1">
    <property type="nucleotide sequence ID" value="NZ_CP065643.1"/>
</dbReference>
<dbReference type="STRING" id="33935.ADM90_20730"/>
<protein>
    <recommendedName>
        <fullName evidence="5">Transcriptional regulator</fullName>
    </recommendedName>
</protein>
<organism evidence="3 4">
    <name type="scientific">Lysinibacillus macroides</name>
    <dbReference type="NCBI Taxonomy" id="33935"/>
    <lineage>
        <taxon>Bacteria</taxon>
        <taxon>Bacillati</taxon>
        <taxon>Bacillota</taxon>
        <taxon>Bacilli</taxon>
        <taxon>Bacillales</taxon>
        <taxon>Bacillaceae</taxon>
        <taxon>Lysinibacillus</taxon>
    </lineage>
</organism>
<dbReference type="OrthoDB" id="9796595at2"/>
<dbReference type="AlphaFoldDB" id="A0A0N0UW50"/>
<reference evidence="3 4" key="1">
    <citation type="submission" date="2015-07" db="EMBL/GenBank/DDBJ databases">
        <title>Genome sequencing project for genomic taxonomy and phylogenomics of Bacillus-like bacteria.</title>
        <authorList>
            <person name="Liu B."/>
            <person name="Wang J."/>
            <person name="Zhu Y."/>
            <person name="Liu G."/>
            <person name="Chen Q."/>
            <person name="Chen Z."/>
            <person name="Che J."/>
            <person name="Ge C."/>
            <person name="Shi H."/>
            <person name="Pan Z."/>
            <person name="Liu X."/>
        </authorList>
    </citation>
    <scope>NUCLEOTIDE SEQUENCE [LARGE SCALE GENOMIC DNA]</scope>
    <source>
        <strain evidence="3 4">DSM 54</strain>
    </source>
</reference>
<dbReference type="InterPro" id="IPR039446">
    <property type="entry name" value="DauR-like"/>
</dbReference>
<dbReference type="Proteomes" id="UP000037977">
    <property type="component" value="Unassembled WGS sequence"/>
</dbReference>
<dbReference type="InterPro" id="IPR013559">
    <property type="entry name" value="YheO"/>
</dbReference>
<name>A0A0N0UW50_9BACI</name>
<proteinExistence type="predicted"/>
<evidence type="ECO:0008006" key="5">
    <source>
        <dbReference type="Google" id="ProtNLM"/>
    </source>
</evidence>
<dbReference type="Pfam" id="PF13309">
    <property type="entry name" value="HTH_22"/>
    <property type="match status" value="1"/>
</dbReference>